<comment type="caution">
    <text evidence="3">The sequence shown here is derived from an EMBL/GenBank/DDBJ whole genome shotgun (WGS) entry which is preliminary data.</text>
</comment>
<dbReference type="Pfam" id="PF18602">
    <property type="entry name" value="Rap1a"/>
    <property type="match status" value="1"/>
</dbReference>
<gene>
    <name evidence="3" type="ORF">EV695_2458</name>
</gene>
<name>A0A4R1F2C9_9GAMM</name>
<reference evidence="3 4" key="1">
    <citation type="submission" date="2019-03" db="EMBL/GenBank/DDBJ databases">
        <title>Genomic Encyclopedia of Type Strains, Phase IV (KMG-IV): sequencing the most valuable type-strain genomes for metagenomic binning, comparative biology and taxonomic classification.</title>
        <authorList>
            <person name="Goeker M."/>
        </authorList>
    </citation>
    <scope>NUCLEOTIDE SEQUENCE [LARGE SCALE GENOMIC DNA]</scope>
    <source>
        <strain evidence="3 4">DSM 24830</strain>
    </source>
</reference>
<organism evidence="3 4">
    <name type="scientific">Cocleimonas flava</name>
    <dbReference type="NCBI Taxonomy" id="634765"/>
    <lineage>
        <taxon>Bacteria</taxon>
        <taxon>Pseudomonadati</taxon>
        <taxon>Pseudomonadota</taxon>
        <taxon>Gammaproteobacteria</taxon>
        <taxon>Thiotrichales</taxon>
        <taxon>Thiotrichaceae</taxon>
        <taxon>Cocleimonas</taxon>
    </lineage>
</organism>
<feature type="domain" description="Rap1a immunity protein" evidence="2">
    <location>
        <begin position="31"/>
        <end position="153"/>
    </location>
</feature>
<keyword evidence="4" id="KW-1185">Reference proteome</keyword>
<feature type="signal peptide" evidence="1">
    <location>
        <begin position="1"/>
        <end position="26"/>
    </location>
</feature>
<protein>
    <recommendedName>
        <fullName evidence="2">Rap1a immunity protein domain-containing protein</fullName>
    </recommendedName>
</protein>
<dbReference type="InterPro" id="IPR041238">
    <property type="entry name" value="Rap1a"/>
</dbReference>
<dbReference type="OrthoDB" id="6387713at2"/>
<evidence type="ECO:0000259" key="2">
    <source>
        <dbReference type="Pfam" id="PF18602"/>
    </source>
</evidence>
<feature type="chain" id="PRO_5020916995" description="Rap1a immunity protein domain-containing protein" evidence="1">
    <location>
        <begin position="27"/>
        <end position="158"/>
    </location>
</feature>
<dbReference type="Proteomes" id="UP000294887">
    <property type="component" value="Unassembled WGS sequence"/>
</dbReference>
<proteinExistence type="predicted"/>
<evidence type="ECO:0000313" key="4">
    <source>
        <dbReference type="Proteomes" id="UP000294887"/>
    </source>
</evidence>
<keyword evidence="1" id="KW-0732">Signal</keyword>
<dbReference type="AlphaFoldDB" id="A0A4R1F2C9"/>
<evidence type="ECO:0000313" key="3">
    <source>
        <dbReference type="EMBL" id="TCJ84501.1"/>
    </source>
</evidence>
<sequence length="158" mass="17578">MKQSLLGVSLLSLLLFLLLSSTTVSAVESLTTEELAAHCSHYEKDPQGVDAVFCIRYIQGFIDGAVATDELVVSNIVTGKEKETFSERAARTRLGKLRLYGSTYVADFCLNDPVKLNQVVTKIVTELATRKQLKEPPLARDLVYHTLVTNYPCEKKRL</sequence>
<dbReference type="RefSeq" id="WP_131906255.1">
    <property type="nucleotide sequence ID" value="NZ_BAAAFU010000006.1"/>
</dbReference>
<evidence type="ECO:0000256" key="1">
    <source>
        <dbReference type="SAM" id="SignalP"/>
    </source>
</evidence>
<dbReference type="EMBL" id="SMFQ01000004">
    <property type="protein sequence ID" value="TCJ84501.1"/>
    <property type="molecule type" value="Genomic_DNA"/>
</dbReference>
<accession>A0A4R1F2C9</accession>